<dbReference type="Proteomes" id="UP001501302">
    <property type="component" value="Unassembled WGS sequence"/>
</dbReference>
<dbReference type="Gene3D" id="3.40.50.150">
    <property type="entry name" value="Vaccinia Virus protein VP39"/>
    <property type="match status" value="1"/>
</dbReference>
<keyword evidence="3" id="KW-1185">Reference proteome</keyword>
<protein>
    <recommendedName>
        <fullName evidence="1">Methyltransferase domain-containing protein</fullName>
    </recommendedName>
</protein>
<dbReference type="EMBL" id="BAABJJ010000044">
    <property type="protein sequence ID" value="GAA4955738.1"/>
    <property type="molecule type" value="Genomic_DNA"/>
</dbReference>
<dbReference type="SUPFAM" id="SSF53335">
    <property type="entry name" value="S-adenosyl-L-methionine-dependent methyltransferases"/>
    <property type="match status" value="1"/>
</dbReference>
<name>A0ABP9H0H0_9FLAO</name>
<feature type="domain" description="Methyltransferase" evidence="1">
    <location>
        <begin position="3"/>
        <end position="40"/>
    </location>
</feature>
<evidence type="ECO:0000313" key="3">
    <source>
        <dbReference type="Proteomes" id="UP001501302"/>
    </source>
</evidence>
<proteinExistence type="predicted"/>
<gene>
    <name evidence="2" type="ORF">GCM10023314_31870</name>
</gene>
<dbReference type="Pfam" id="PF13649">
    <property type="entry name" value="Methyltransf_25"/>
    <property type="match status" value="1"/>
</dbReference>
<accession>A0ABP9H0H0</accession>
<evidence type="ECO:0000259" key="1">
    <source>
        <dbReference type="Pfam" id="PF13649"/>
    </source>
</evidence>
<reference evidence="3" key="1">
    <citation type="journal article" date="2019" name="Int. J. Syst. Evol. Microbiol.">
        <title>The Global Catalogue of Microorganisms (GCM) 10K type strain sequencing project: providing services to taxonomists for standard genome sequencing and annotation.</title>
        <authorList>
            <consortium name="The Broad Institute Genomics Platform"/>
            <consortium name="The Broad Institute Genome Sequencing Center for Infectious Disease"/>
            <person name="Wu L."/>
            <person name="Ma J."/>
        </authorList>
    </citation>
    <scope>NUCLEOTIDE SEQUENCE [LARGE SCALE GENOMIC DNA]</scope>
    <source>
        <strain evidence="3">JCM 18285</strain>
    </source>
</reference>
<comment type="caution">
    <text evidence="2">The sequence shown here is derived from an EMBL/GenBank/DDBJ whole genome shotgun (WGS) entry which is preliminary data.</text>
</comment>
<sequence length="63" mass="7112">MYLDIDCGTGNYTNALQKVGFHFIGIDPSNKMLEKAKLKNPKIDKNDLGDYLVSCRKKEGKSF</sequence>
<dbReference type="InterPro" id="IPR041698">
    <property type="entry name" value="Methyltransf_25"/>
</dbReference>
<dbReference type="RefSeq" id="WP_345193845.1">
    <property type="nucleotide sequence ID" value="NZ_BAABJJ010000044.1"/>
</dbReference>
<dbReference type="InterPro" id="IPR029063">
    <property type="entry name" value="SAM-dependent_MTases_sf"/>
</dbReference>
<organism evidence="2 3">
    <name type="scientific">Algibacter agarivorans</name>
    <dbReference type="NCBI Taxonomy" id="1109741"/>
    <lineage>
        <taxon>Bacteria</taxon>
        <taxon>Pseudomonadati</taxon>
        <taxon>Bacteroidota</taxon>
        <taxon>Flavobacteriia</taxon>
        <taxon>Flavobacteriales</taxon>
        <taxon>Flavobacteriaceae</taxon>
        <taxon>Algibacter</taxon>
    </lineage>
</organism>
<dbReference type="CDD" id="cd02440">
    <property type="entry name" value="AdoMet_MTases"/>
    <property type="match status" value="1"/>
</dbReference>
<evidence type="ECO:0000313" key="2">
    <source>
        <dbReference type="EMBL" id="GAA4955738.1"/>
    </source>
</evidence>